<dbReference type="GO" id="GO:0016020">
    <property type="term" value="C:membrane"/>
    <property type="evidence" value="ECO:0007669"/>
    <property type="project" value="GOC"/>
</dbReference>
<dbReference type="Gene3D" id="1.20.1180.10">
    <property type="entry name" value="Udp N-acetylglucosamine O-acyltransferase, C-terminal domain"/>
    <property type="match status" value="1"/>
</dbReference>
<reference evidence="10" key="1">
    <citation type="journal article" date="2014" name="Int. J. Syst. Evol. Microbiol.">
        <title>Complete genome sequence of Corynebacterium casei LMG S-19264T (=DSM 44701T), isolated from a smear-ripened cheese.</title>
        <authorList>
            <consortium name="US DOE Joint Genome Institute (JGI-PGF)"/>
            <person name="Walter F."/>
            <person name="Albersmeier A."/>
            <person name="Kalinowski J."/>
            <person name="Ruckert C."/>
        </authorList>
    </citation>
    <scope>NUCLEOTIDE SEQUENCE</scope>
    <source>
        <strain evidence="10">CGMCC 1.14984</strain>
    </source>
</reference>
<dbReference type="Pfam" id="PF00132">
    <property type="entry name" value="Hexapep"/>
    <property type="match status" value="1"/>
</dbReference>
<comment type="subunit">
    <text evidence="8">Homotrimer.</text>
</comment>
<keyword evidence="2 8" id="KW-0444">Lipid biosynthesis</keyword>
<keyword evidence="1 8" id="KW-0963">Cytoplasm</keyword>
<dbReference type="CDD" id="cd03351">
    <property type="entry name" value="LbH_UDP-GlcNAc_AT"/>
    <property type="match status" value="1"/>
</dbReference>
<comment type="function">
    <text evidence="8">Involved in the biosynthesis of lipid A, a phosphorylated glycolipid that anchors the lipopolysaccharide to the outer membrane of the cell.</text>
</comment>
<comment type="subcellular location">
    <subcellularLocation>
        <location evidence="8">Cytoplasm</location>
    </subcellularLocation>
</comment>
<dbReference type="GO" id="GO:0009245">
    <property type="term" value="P:lipid A biosynthetic process"/>
    <property type="evidence" value="ECO:0007669"/>
    <property type="project" value="UniProtKB-UniRule"/>
</dbReference>
<comment type="caution">
    <text evidence="10">The sequence shown here is derived from an EMBL/GenBank/DDBJ whole genome shotgun (WGS) entry which is preliminary data.</text>
</comment>
<dbReference type="GO" id="GO:0008780">
    <property type="term" value="F:acyl-[acyl-carrier-protein]-UDP-N-acetylglucosamine O-acyltransferase activity"/>
    <property type="evidence" value="ECO:0007669"/>
    <property type="project" value="UniProtKB-UniRule"/>
</dbReference>
<dbReference type="NCBIfam" id="NF003657">
    <property type="entry name" value="PRK05289.1"/>
    <property type="match status" value="1"/>
</dbReference>
<comment type="similarity">
    <text evidence="8">Belongs to the transferase hexapeptide repeat family. LpxA subfamily.</text>
</comment>
<dbReference type="InterPro" id="IPR018357">
    <property type="entry name" value="Hexapep_transf_CS"/>
</dbReference>
<keyword evidence="13" id="KW-1185">Reference proteome</keyword>
<evidence type="ECO:0000256" key="5">
    <source>
        <dbReference type="ARBA" id="ARBA00022737"/>
    </source>
</evidence>
<evidence type="ECO:0000313" key="12">
    <source>
        <dbReference type="Proteomes" id="UP000621856"/>
    </source>
</evidence>
<dbReference type="InterPro" id="IPR029098">
    <property type="entry name" value="Acetyltransf_C"/>
</dbReference>
<dbReference type="Pfam" id="PF13720">
    <property type="entry name" value="Acetyltransf_11"/>
    <property type="match status" value="1"/>
</dbReference>
<comment type="pathway">
    <text evidence="8">Glycolipid biosynthesis; lipid IV(A) biosynthesis; lipid IV(A) from (3R)-3-hydroxytetradecanoyl-[acyl-carrier-protein] and UDP-N-acetyl-alpha-D-glucosamine: step 1/6.</text>
</comment>
<dbReference type="GO" id="GO:0005737">
    <property type="term" value="C:cytoplasm"/>
    <property type="evidence" value="ECO:0007669"/>
    <property type="project" value="UniProtKB-SubCell"/>
</dbReference>
<dbReference type="InterPro" id="IPR001451">
    <property type="entry name" value="Hexapep"/>
</dbReference>
<reference evidence="10" key="3">
    <citation type="submission" date="2020-09" db="EMBL/GenBank/DDBJ databases">
        <authorList>
            <person name="Sun Q."/>
            <person name="Zhou Y."/>
        </authorList>
    </citation>
    <scope>NUCLEOTIDE SEQUENCE</scope>
    <source>
        <strain evidence="10">CGMCC 1.14984</strain>
    </source>
</reference>
<dbReference type="PROSITE" id="PS00101">
    <property type="entry name" value="HEXAPEP_TRANSFERASES"/>
    <property type="match status" value="1"/>
</dbReference>
<protein>
    <recommendedName>
        <fullName evidence="8">Acyl-[acyl-carrier-protein]--UDP-N-acetylglucosamine O-acyltransferase</fullName>
        <shortName evidence="8">UDP-N-acetylglucosamine acyltransferase</shortName>
        <ecNumber evidence="8">2.3.1.129</ecNumber>
    </recommendedName>
</protein>
<feature type="domain" description="UDP N-acetylglucosamine O-acyltransferase C-terminal" evidence="9">
    <location>
        <begin position="176"/>
        <end position="258"/>
    </location>
</feature>
<dbReference type="NCBIfam" id="TIGR01852">
    <property type="entry name" value="lipid_A_lpxA"/>
    <property type="match status" value="1"/>
</dbReference>
<dbReference type="UniPathway" id="UPA00359">
    <property type="reaction ID" value="UER00477"/>
</dbReference>
<dbReference type="PANTHER" id="PTHR43480:SF1">
    <property type="entry name" value="ACYL-[ACYL-CARRIER-PROTEIN]--UDP-N-ACETYLGLUCOSAMINE O-ACYLTRANSFERASE, MITOCHONDRIAL-RELATED"/>
    <property type="match status" value="1"/>
</dbReference>
<keyword evidence="3 8" id="KW-0441">Lipid A biosynthesis</keyword>
<evidence type="ECO:0000256" key="6">
    <source>
        <dbReference type="ARBA" id="ARBA00023098"/>
    </source>
</evidence>
<dbReference type="Gene3D" id="2.160.10.10">
    <property type="entry name" value="Hexapeptide repeat proteins"/>
    <property type="match status" value="1"/>
</dbReference>
<dbReference type="RefSeq" id="WP_155138880.1">
    <property type="nucleotide sequence ID" value="NZ_BMGZ01000001.1"/>
</dbReference>
<dbReference type="InterPro" id="IPR010137">
    <property type="entry name" value="Lipid_A_LpxA"/>
</dbReference>
<evidence type="ECO:0000313" key="10">
    <source>
        <dbReference type="EMBL" id="GGH96251.1"/>
    </source>
</evidence>
<accession>A0A8J3A1L6</accession>
<evidence type="ECO:0000313" key="13">
    <source>
        <dbReference type="Proteomes" id="UP000818603"/>
    </source>
</evidence>
<gene>
    <name evidence="8 10" type="primary">lpxA</name>
    <name evidence="11" type="ORF">FF098_007310</name>
    <name evidence="10" type="ORF">GCM10011355_14710</name>
</gene>
<dbReference type="SUPFAM" id="SSF51161">
    <property type="entry name" value="Trimeric LpxA-like enzymes"/>
    <property type="match status" value="1"/>
</dbReference>
<dbReference type="HAMAP" id="MF_00387">
    <property type="entry name" value="LpxA"/>
    <property type="match status" value="1"/>
</dbReference>
<dbReference type="InterPro" id="IPR011004">
    <property type="entry name" value="Trimer_LpxA-like_sf"/>
</dbReference>
<evidence type="ECO:0000256" key="4">
    <source>
        <dbReference type="ARBA" id="ARBA00022679"/>
    </source>
</evidence>
<evidence type="ECO:0000256" key="7">
    <source>
        <dbReference type="ARBA" id="ARBA00023315"/>
    </source>
</evidence>
<dbReference type="AlphaFoldDB" id="A0A8J3A1L6"/>
<organism evidence="10 12">
    <name type="scientific">Aquisalinus luteolus</name>
    <dbReference type="NCBI Taxonomy" id="1566827"/>
    <lineage>
        <taxon>Bacteria</taxon>
        <taxon>Pseudomonadati</taxon>
        <taxon>Pseudomonadota</taxon>
        <taxon>Alphaproteobacteria</taxon>
        <taxon>Parvularculales</taxon>
        <taxon>Parvularculaceae</taxon>
        <taxon>Aquisalinus</taxon>
    </lineage>
</organism>
<dbReference type="EC" id="2.3.1.129" evidence="8"/>
<dbReference type="Proteomes" id="UP000818603">
    <property type="component" value="Unassembled WGS sequence"/>
</dbReference>
<sequence length="262" mass="27998">MASIHQTALVDPAASIADDVEIGPFCQVGPDVVLDKGVKLLGNVVLTGHTHLGENTVVHAFAVLGGPPQHLGYKGEDTKLIIGKNNTIREHVTMNPGTVSGRGQTVIGDNCLFMAATHVAHDCIVGNNVIMANNATLGGHVIVSDFVFMGGLSAVHQYCRVGIYSFVGAAALVTMDVIPYGSVIGNHARLEGLNIVGMKRRGTSRQVIHDIRAAYRLLFAREGTLQERIEDVTSMFSHSKEVMTIIEFMKADSSRALCTPRG</sequence>
<proteinExistence type="inferred from homology"/>
<dbReference type="PIRSF" id="PIRSF000456">
    <property type="entry name" value="UDP-GlcNAc_acltr"/>
    <property type="match status" value="1"/>
</dbReference>
<dbReference type="EMBL" id="BMGZ01000001">
    <property type="protein sequence ID" value="GGH96251.1"/>
    <property type="molecule type" value="Genomic_DNA"/>
</dbReference>
<evidence type="ECO:0000256" key="1">
    <source>
        <dbReference type="ARBA" id="ARBA00022490"/>
    </source>
</evidence>
<keyword evidence="5 8" id="KW-0677">Repeat</keyword>
<evidence type="ECO:0000259" key="9">
    <source>
        <dbReference type="Pfam" id="PF13720"/>
    </source>
</evidence>
<comment type="catalytic activity">
    <reaction evidence="8">
        <text>a (3R)-hydroxyacyl-[ACP] + UDP-N-acetyl-alpha-D-glucosamine = a UDP-3-O-[(3R)-3-hydroxyacyl]-N-acetyl-alpha-D-glucosamine + holo-[ACP]</text>
        <dbReference type="Rhea" id="RHEA:67812"/>
        <dbReference type="Rhea" id="RHEA-COMP:9685"/>
        <dbReference type="Rhea" id="RHEA-COMP:9945"/>
        <dbReference type="ChEBI" id="CHEBI:57705"/>
        <dbReference type="ChEBI" id="CHEBI:64479"/>
        <dbReference type="ChEBI" id="CHEBI:78827"/>
        <dbReference type="ChEBI" id="CHEBI:173225"/>
        <dbReference type="EC" id="2.3.1.129"/>
    </reaction>
</comment>
<name>A0A8J3A1L6_9PROT</name>
<evidence type="ECO:0000256" key="3">
    <source>
        <dbReference type="ARBA" id="ARBA00022556"/>
    </source>
</evidence>
<dbReference type="EMBL" id="VCJR02000001">
    <property type="protein sequence ID" value="NHK27705.1"/>
    <property type="molecule type" value="Genomic_DNA"/>
</dbReference>
<reference evidence="11 13" key="2">
    <citation type="submission" date="2020-02" db="EMBL/GenBank/DDBJ databases">
        <title>Genome sequence of Parvularcula flava strain NH6-79.</title>
        <authorList>
            <person name="Abdul Karim M.H."/>
            <person name="Lam M.Q."/>
            <person name="Chen S.J."/>
            <person name="Yahya A."/>
            <person name="Shahir S."/>
            <person name="Shamsir M.S."/>
            <person name="Chong C.S."/>
        </authorList>
    </citation>
    <scope>NUCLEOTIDE SEQUENCE [LARGE SCALE GENOMIC DNA]</scope>
    <source>
        <strain evidence="11 13">NH6-79</strain>
    </source>
</reference>
<evidence type="ECO:0000256" key="8">
    <source>
        <dbReference type="HAMAP-Rule" id="MF_00387"/>
    </source>
</evidence>
<keyword evidence="6 8" id="KW-0443">Lipid metabolism</keyword>
<dbReference type="PANTHER" id="PTHR43480">
    <property type="entry name" value="ACYL-[ACYL-CARRIER-PROTEIN]--UDP-N-ACETYLGLUCOSAMINE O-ACYLTRANSFERASE"/>
    <property type="match status" value="1"/>
</dbReference>
<keyword evidence="4 8" id="KW-0808">Transferase</keyword>
<dbReference type="Proteomes" id="UP000621856">
    <property type="component" value="Unassembled WGS sequence"/>
</dbReference>
<dbReference type="InterPro" id="IPR037157">
    <property type="entry name" value="Acetyltransf_C_sf"/>
</dbReference>
<keyword evidence="7 8" id="KW-0012">Acyltransferase</keyword>
<evidence type="ECO:0000256" key="2">
    <source>
        <dbReference type="ARBA" id="ARBA00022516"/>
    </source>
</evidence>
<evidence type="ECO:0000313" key="11">
    <source>
        <dbReference type="EMBL" id="NHK27705.1"/>
    </source>
</evidence>